<dbReference type="OrthoDB" id="9790031at2"/>
<dbReference type="EMBL" id="AZFW01000063">
    <property type="protein sequence ID" value="KRM26783.1"/>
    <property type="molecule type" value="Genomic_DNA"/>
</dbReference>
<dbReference type="PATRIC" id="fig|1122147.4.peg.2950"/>
<dbReference type="InterPro" id="IPR000150">
    <property type="entry name" value="Cof"/>
</dbReference>
<dbReference type="InterPro" id="IPR006379">
    <property type="entry name" value="HAD-SF_hydro_IIB"/>
</dbReference>
<dbReference type="Gene3D" id="3.40.50.1000">
    <property type="entry name" value="HAD superfamily/HAD-like"/>
    <property type="match status" value="1"/>
</dbReference>
<dbReference type="NCBIfam" id="TIGR01484">
    <property type="entry name" value="HAD-SF-IIB"/>
    <property type="match status" value="1"/>
</dbReference>
<dbReference type="GO" id="GO:0016791">
    <property type="term" value="F:phosphatase activity"/>
    <property type="evidence" value="ECO:0007669"/>
    <property type="project" value="UniProtKB-ARBA"/>
</dbReference>
<dbReference type="Gene3D" id="3.30.1240.10">
    <property type="match status" value="1"/>
</dbReference>
<comment type="caution">
    <text evidence="1">The sequence shown here is derived from an EMBL/GenBank/DDBJ whole genome shotgun (WGS) entry which is preliminary data.</text>
</comment>
<dbReference type="Proteomes" id="UP000050949">
    <property type="component" value="Unassembled WGS sequence"/>
</dbReference>
<proteinExistence type="predicted"/>
<reference evidence="1 2" key="1">
    <citation type="journal article" date="2015" name="Genome Announc.">
        <title>Expanding the biotechnology potential of lactobacilli through comparative genomics of 213 strains and associated genera.</title>
        <authorList>
            <person name="Sun Z."/>
            <person name="Harris H.M."/>
            <person name="McCann A."/>
            <person name="Guo C."/>
            <person name="Argimon S."/>
            <person name="Zhang W."/>
            <person name="Yang X."/>
            <person name="Jeffery I.B."/>
            <person name="Cooney J.C."/>
            <person name="Kagawa T.F."/>
            <person name="Liu W."/>
            <person name="Song Y."/>
            <person name="Salvetti E."/>
            <person name="Wrobel A."/>
            <person name="Rasinkangas P."/>
            <person name="Parkhill J."/>
            <person name="Rea M.C."/>
            <person name="O'Sullivan O."/>
            <person name="Ritari J."/>
            <person name="Douillard F.P."/>
            <person name="Paul Ross R."/>
            <person name="Yang R."/>
            <person name="Briner A.E."/>
            <person name="Felis G.E."/>
            <person name="de Vos W.M."/>
            <person name="Barrangou R."/>
            <person name="Klaenhammer T.R."/>
            <person name="Caufield P.W."/>
            <person name="Cui Y."/>
            <person name="Zhang H."/>
            <person name="O'Toole P.W."/>
        </authorList>
    </citation>
    <scope>NUCLEOTIDE SEQUENCE [LARGE SCALE GENOMIC DNA]</scope>
    <source>
        <strain evidence="1 2">DSM 16991</strain>
    </source>
</reference>
<protein>
    <submittedName>
        <fullName evidence="1">Hydrolase of the HAD superfamily protein</fullName>
    </submittedName>
</protein>
<evidence type="ECO:0000313" key="1">
    <source>
        <dbReference type="EMBL" id="KRM26783.1"/>
    </source>
</evidence>
<dbReference type="SFLD" id="SFLDS00003">
    <property type="entry name" value="Haloacid_Dehalogenase"/>
    <property type="match status" value="1"/>
</dbReference>
<dbReference type="RefSeq" id="WP_027828870.1">
    <property type="nucleotide sequence ID" value="NZ_AUEH01000031.1"/>
</dbReference>
<dbReference type="PANTHER" id="PTHR10000">
    <property type="entry name" value="PHOSPHOSERINE PHOSPHATASE"/>
    <property type="match status" value="1"/>
</dbReference>
<dbReference type="eggNOG" id="COG0561">
    <property type="taxonomic scope" value="Bacteria"/>
</dbReference>
<dbReference type="GO" id="GO:0005829">
    <property type="term" value="C:cytosol"/>
    <property type="evidence" value="ECO:0007669"/>
    <property type="project" value="TreeGrafter"/>
</dbReference>
<dbReference type="GO" id="GO:0000287">
    <property type="term" value="F:magnesium ion binding"/>
    <property type="evidence" value="ECO:0007669"/>
    <property type="project" value="TreeGrafter"/>
</dbReference>
<dbReference type="Pfam" id="PF08282">
    <property type="entry name" value="Hydrolase_3"/>
    <property type="match status" value="1"/>
</dbReference>
<dbReference type="AlphaFoldDB" id="A0A0R1X979"/>
<evidence type="ECO:0000313" key="2">
    <source>
        <dbReference type="Proteomes" id="UP000050949"/>
    </source>
</evidence>
<name>A0A0R1X979_9LACO</name>
<gene>
    <name evidence="1" type="ORF">FC91_GL002864</name>
</gene>
<dbReference type="PANTHER" id="PTHR10000:SF8">
    <property type="entry name" value="HAD SUPERFAMILY HYDROLASE-LIKE, TYPE 3"/>
    <property type="match status" value="1"/>
</dbReference>
<dbReference type="InterPro" id="IPR023214">
    <property type="entry name" value="HAD_sf"/>
</dbReference>
<dbReference type="NCBIfam" id="TIGR00099">
    <property type="entry name" value="Cof-subfamily"/>
    <property type="match status" value="1"/>
</dbReference>
<dbReference type="SUPFAM" id="SSF56784">
    <property type="entry name" value="HAD-like"/>
    <property type="match status" value="1"/>
</dbReference>
<accession>A0A0R1X979</accession>
<keyword evidence="1" id="KW-0378">Hydrolase</keyword>
<organism evidence="1 2">
    <name type="scientific">Schleiferilactobacillus harbinensis DSM 16991</name>
    <dbReference type="NCBI Taxonomy" id="1122147"/>
    <lineage>
        <taxon>Bacteria</taxon>
        <taxon>Bacillati</taxon>
        <taxon>Bacillota</taxon>
        <taxon>Bacilli</taxon>
        <taxon>Lactobacillales</taxon>
        <taxon>Lactobacillaceae</taxon>
        <taxon>Schleiferilactobacillus</taxon>
    </lineage>
</organism>
<dbReference type="InterPro" id="IPR036412">
    <property type="entry name" value="HAD-like_sf"/>
</dbReference>
<dbReference type="CDD" id="cd07516">
    <property type="entry name" value="HAD_Pase"/>
    <property type="match status" value="1"/>
</dbReference>
<dbReference type="SFLD" id="SFLDG01140">
    <property type="entry name" value="C2.B:_Phosphomannomutase_and_P"/>
    <property type="match status" value="1"/>
</dbReference>
<sequence>MQQFKLLAFDLDHTLLKEDGTLAEPTIQVLKTLHESGIKIVLCSGRPVPGLTHLNAQLGLTQPGDYSVYFNGGLVKENATGETIFSQTMPEPVVQDVIRVGDQFQVPIDLVSANAVYAITDHGESRYPLVAPHGMPFMFYPSNELPADHAPVYKCAVAAQPTVVDQLQNGVHVDGVSVTRSRRELLELMPAGINKRVGLEHLIKHLGYGVENLMVFGDEENDREMMLFAGLSIAVGNAIPAIKSIADRVTDTNEENGVANFLKKYFYL</sequence>